<comment type="catalytic activity">
    <reaction evidence="7 9 14">
        <text>(S)-4-amino-5-oxopentanoate + tRNA(Glu) + NADP(+) = L-glutamyl-tRNA(Glu) + NADPH + H(+)</text>
        <dbReference type="Rhea" id="RHEA:12344"/>
        <dbReference type="Rhea" id="RHEA-COMP:9663"/>
        <dbReference type="Rhea" id="RHEA-COMP:9680"/>
        <dbReference type="ChEBI" id="CHEBI:15378"/>
        <dbReference type="ChEBI" id="CHEBI:57501"/>
        <dbReference type="ChEBI" id="CHEBI:57783"/>
        <dbReference type="ChEBI" id="CHEBI:58349"/>
        <dbReference type="ChEBI" id="CHEBI:78442"/>
        <dbReference type="ChEBI" id="CHEBI:78520"/>
        <dbReference type="EC" id="1.2.1.70"/>
    </reaction>
</comment>
<comment type="function">
    <text evidence="9">Catalyzes the NADPH-dependent reduction of glutamyl-tRNA(Glu) to glutamate 1-semialdehyde (GSA).</text>
</comment>
<evidence type="ECO:0000256" key="6">
    <source>
        <dbReference type="ARBA" id="ARBA00023244"/>
    </source>
</evidence>
<dbReference type="STRING" id="206665.SAMN04488516_11114"/>
<evidence type="ECO:0000313" key="18">
    <source>
        <dbReference type="EMBL" id="SDN90382.1"/>
    </source>
</evidence>
<proteinExistence type="inferred from homology"/>
<dbReference type="PROSITE" id="PS00747">
    <property type="entry name" value="GLUTR"/>
    <property type="match status" value="1"/>
</dbReference>
<dbReference type="HAMAP" id="MF_00087">
    <property type="entry name" value="Glu_tRNA_reductase"/>
    <property type="match status" value="1"/>
</dbReference>
<comment type="miscellaneous">
    <text evidence="9">During catalysis, the active site Cys acts as a nucleophile attacking the alpha-carbonyl group of tRNA-bound glutamate with the formation of a thioester intermediate between enzyme and glutamate, and the concomitant release of tRNA(Glu). The thioester intermediate is finally reduced by direct hydride transfer from NADPH, to form the product GSA.</text>
</comment>
<dbReference type="AlphaFoldDB" id="A0A1H0F763"/>
<evidence type="ECO:0000256" key="5">
    <source>
        <dbReference type="ARBA" id="ARBA00023002"/>
    </source>
</evidence>
<dbReference type="InterPro" id="IPR036453">
    <property type="entry name" value="GluRdtase_dimer_dom_sf"/>
</dbReference>
<keyword evidence="4 9" id="KW-0521">NADP</keyword>
<feature type="binding site" evidence="9 11">
    <location>
        <position position="115"/>
    </location>
    <ligand>
        <name>substrate</name>
    </ligand>
</feature>
<evidence type="ECO:0000256" key="2">
    <source>
        <dbReference type="ARBA" id="ARBA00005916"/>
    </source>
</evidence>
<name>A0A1H0F763_9BACT</name>
<comment type="domain">
    <text evidence="9">Possesses an unusual extended V-shaped dimeric structure with each monomer consisting of three distinct domains arranged along a curved 'spinal' alpha-helix. The N-terminal catalytic domain specifically recognizes the glutamate moiety of the substrate. The second domain is the NADPH-binding domain, and the third C-terminal domain is responsible for dimerization.</text>
</comment>
<dbReference type="NCBIfam" id="TIGR01035">
    <property type="entry name" value="hemA"/>
    <property type="match status" value="1"/>
</dbReference>
<dbReference type="InterPro" id="IPR015896">
    <property type="entry name" value="4pyrrol_synth_GluRdtase_dimer"/>
</dbReference>
<evidence type="ECO:0000256" key="9">
    <source>
        <dbReference type="HAMAP-Rule" id="MF_00087"/>
    </source>
</evidence>
<dbReference type="FunFam" id="3.30.460.30:FF:000001">
    <property type="entry name" value="Glutamyl-tRNA reductase"/>
    <property type="match status" value="1"/>
</dbReference>
<dbReference type="GO" id="GO:0019353">
    <property type="term" value="P:protoporphyrinogen IX biosynthetic process from glutamate"/>
    <property type="evidence" value="ECO:0007669"/>
    <property type="project" value="TreeGrafter"/>
</dbReference>
<feature type="binding site" evidence="9 11">
    <location>
        <begin position="55"/>
        <end position="58"/>
    </location>
    <ligand>
        <name>substrate</name>
    </ligand>
</feature>
<organism evidence="18 19">
    <name type="scientific">Desulfonauticus submarinus</name>
    <dbReference type="NCBI Taxonomy" id="206665"/>
    <lineage>
        <taxon>Bacteria</taxon>
        <taxon>Pseudomonadati</taxon>
        <taxon>Thermodesulfobacteriota</taxon>
        <taxon>Desulfovibrionia</taxon>
        <taxon>Desulfovibrionales</taxon>
        <taxon>Desulfonauticaceae</taxon>
        <taxon>Desulfonauticus</taxon>
    </lineage>
</organism>
<evidence type="ECO:0000256" key="14">
    <source>
        <dbReference type="RuleBase" id="RU000584"/>
    </source>
</evidence>
<feature type="binding site" evidence="9 12">
    <location>
        <begin position="195"/>
        <end position="200"/>
    </location>
    <ligand>
        <name>NADP(+)</name>
        <dbReference type="ChEBI" id="CHEBI:58349"/>
    </ligand>
</feature>
<keyword evidence="19" id="KW-1185">Reference proteome</keyword>
<dbReference type="Pfam" id="PF05201">
    <property type="entry name" value="GlutR_N"/>
    <property type="match status" value="1"/>
</dbReference>
<feature type="binding site" evidence="9 11">
    <location>
        <begin position="120"/>
        <end position="122"/>
    </location>
    <ligand>
        <name>substrate</name>
    </ligand>
</feature>
<evidence type="ECO:0000256" key="7">
    <source>
        <dbReference type="ARBA" id="ARBA00047464"/>
    </source>
</evidence>
<dbReference type="Gene3D" id="3.30.460.30">
    <property type="entry name" value="Glutamyl-tRNA reductase, N-terminal domain"/>
    <property type="match status" value="1"/>
</dbReference>
<evidence type="ECO:0000259" key="17">
    <source>
        <dbReference type="Pfam" id="PF05201"/>
    </source>
</evidence>
<feature type="binding site" evidence="9 11">
    <location>
        <position position="126"/>
    </location>
    <ligand>
        <name>substrate</name>
    </ligand>
</feature>
<dbReference type="Gene3D" id="3.40.50.720">
    <property type="entry name" value="NAD(P)-binding Rossmann-like Domain"/>
    <property type="match status" value="1"/>
</dbReference>
<dbReference type="InterPro" id="IPR036291">
    <property type="entry name" value="NAD(P)-bd_dom_sf"/>
</dbReference>
<dbReference type="InterPro" id="IPR036343">
    <property type="entry name" value="GluRdtase_N_sf"/>
</dbReference>
<keyword evidence="5 9" id="KW-0560">Oxidoreductase</keyword>
<protein>
    <recommendedName>
        <fullName evidence="8 9">Glutamyl-tRNA reductase</fullName>
        <shortName evidence="9">GluTR</shortName>
        <ecNumber evidence="3 9">1.2.1.70</ecNumber>
    </recommendedName>
</protein>
<gene>
    <name evidence="9" type="primary">hemA</name>
    <name evidence="18" type="ORF">SAMN04488516_11114</name>
</gene>
<evidence type="ECO:0000259" key="15">
    <source>
        <dbReference type="Pfam" id="PF00745"/>
    </source>
</evidence>
<dbReference type="SUPFAM" id="SSF69075">
    <property type="entry name" value="Glutamyl tRNA-reductase dimerization domain"/>
    <property type="match status" value="1"/>
</dbReference>
<dbReference type="GO" id="GO:0050661">
    <property type="term" value="F:NADP binding"/>
    <property type="evidence" value="ECO:0007669"/>
    <property type="project" value="InterPro"/>
</dbReference>
<dbReference type="EMBL" id="FNIN01000011">
    <property type="protein sequence ID" value="SDN90382.1"/>
    <property type="molecule type" value="Genomic_DNA"/>
</dbReference>
<dbReference type="FunFam" id="3.40.50.720:FF:000031">
    <property type="entry name" value="Glutamyl-tRNA reductase"/>
    <property type="match status" value="1"/>
</dbReference>
<dbReference type="PIRSF" id="PIRSF000445">
    <property type="entry name" value="4pyrrol_synth_GluRdtase"/>
    <property type="match status" value="1"/>
</dbReference>
<dbReference type="InterPro" id="IPR006151">
    <property type="entry name" value="Shikm_DH/Glu-tRNA_Rdtase"/>
</dbReference>
<evidence type="ECO:0000256" key="10">
    <source>
        <dbReference type="PIRSR" id="PIRSR000445-1"/>
    </source>
</evidence>
<dbReference type="PANTHER" id="PTHR43013">
    <property type="entry name" value="GLUTAMYL-TRNA REDUCTASE"/>
    <property type="match status" value="1"/>
</dbReference>
<dbReference type="InterPro" id="IPR015895">
    <property type="entry name" value="4pyrrol_synth_GluRdtase_N"/>
</dbReference>
<dbReference type="PANTHER" id="PTHR43013:SF1">
    <property type="entry name" value="GLUTAMYL-TRNA REDUCTASE"/>
    <property type="match status" value="1"/>
</dbReference>
<comment type="subunit">
    <text evidence="9">Homodimer.</text>
</comment>
<sequence length="439" mass="50171">MHLSKMKKNIILIGLNHKTAPVEIREKYALSSYSPKEHNLLLNSKSLEEYLILSTCNRVEILAIGGAKDKILQELFSFWVNFCNGSLEELQQHIYIYQDLEAIRHLFTVAASLDSMVVGEPQILGQLKTAYRQAVKAHTAKVILNRLLHKSFSVAKRVRTETNIASSAVSISYAAVKLAQKIFGNLKHSVALLIGAGEMAELAALHLLNNGVKNILVANRTFERAKELAIKFKGKAVNYNNLIQTLTHVDIIISSTGAPYTILQAKEVKTILKKRKYRPMFFIDIAVPRDIDPDVNQLENVFLYDIDDLKEVVEENLASRKEEAKRASLIIEEEVEKFKIWLNSLDITPTIKELMSKGEQIAYKELYKTLKKLHLSPQEQKHIETLALSLVKKLYTDPIIFLKRRQQEEDTITKYIDALRKMFNLDEIELEQKIHSHKN</sequence>
<feature type="site" description="Important for activity" evidence="9 13">
    <location>
        <position position="105"/>
    </location>
</feature>
<evidence type="ECO:0000313" key="19">
    <source>
        <dbReference type="Proteomes" id="UP000199602"/>
    </source>
</evidence>
<evidence type="ECO:0000259" key="16">
    <source>
        <dbReference type="Pfam" id="PF01488"/>
    </source>
</evidence>
<feature type="domain" description="Quinate/shikimate 5-dehydrogenase/glutamyl-tRNA reductase" evidence="16">
    <location>
        <begin position="177"/>
        <end position="312"/>
    </location>
</feature>
<dbReference type="Proteomes" id="UP000199602">
    <property type="component" value="Unassembled WGS sequence"/>
</dbReference>
<dbReference type="SUPFAM" id="SSF51735">
    <property type="entry name" value="NAD(P)-binding Rossmann-fold domains"/>
    <property type="match status" value="1"/>
</dbReference>
<reference evidence="18 19" key="1">
    <citation type="submission" date="2016-10" db="EMBL/GenBank/DDBJ databases">
        <authorList>
            <person name="de Groot N.N."/>
        </authorList>
    </citation>
    <scope>NUCLEOTIDE SEQUENCE [LARGE SCALE GENOMIC DNA]</scope>
    <source>
        <strain evidence="18 19">DSM 15269</strain>
    </source>
</reference>
<dbReference type="EC" id="1.2.1.70" evidence="3 9"/>
<evidence type="ECO:0000256" key="4">
    <source>
        <dbReference type="ARBA" id="ARBA00022857"/>
    </source>
</evidence>
<feature type="domain" description="Tetrapyrrole biosynthesis glutamyl-tRNA reductase dimerisation" evidence="15">
    <location>
        <begin position="327"/>
        <end position="425"/>
    </location>
</feature>
<keyword evidence="6 9" id="KW-0627">Porphyrin biosynthesis</keyword>
<evidence type="ECO:0000256" key="13">
    <source>
        <dbReference type="PIRSR" id="PIRSR000445-4"/>
    </source>
</evidence>
<dbReference type="CDD" id="cd05213">
    <property type="entry name" value="NAD_bind_Glutamyl_tRNA_reduct"/>
    <property type="match status" value="1"/>
</dbReference>
<dbReference type="Pfam" id="PF00745">
    <property type="entry name" value="GlutR_dimer"/>
    <property type="match status" value="1"/>
</dbReference>
<dbReference type="Pfam" id="PF01488">
    <property type="entry name" value="Shikimate_DH"/>
    <property type="match status" value="1"/>
</dbReference>
<dbReference type="GO" id="GO:0008883">
    <property type="term" value="F:glutamyl-tRNA reductase activity"/>
    <property type="evidence" value="ECO:0007669"/>
    <property type="project" value="UniProtKB-UniRule"/>
</dbReference>
<evidence type="ECO:0000256" key="11">
    <source>
        <dbReference type="PIRSR" id="PIRSR000445-2"/>
    </source>
</evidence>
<evidence type="ECO:0000256" key="1">
    <source>
        <dbReference type="ARBA" id="ARBA00005059"/>
    </source>
</evidence>
<evidence type="ECO:0000256" key="3">
    <source>
        <dbReference type="ARBA" id="ARBA00012970"/>
    </source>
</evidence>
<accession>A0A1H0F763</accession>
<comment type="pathway">
    <text evidence="1 9 14">Porphyrin-containing compound metabolism; protoporphyrin-IX biosynthesis; 5-aminolevulinate from L-glutamyl-tRNA(Glu): step 1/2.</text>
</comment>
<dbReference type="UniPathway" id="UPA00251">
    <property type="reaction ID" value="UER00316"/>
</dbReference>
<dbReference type="InterPro" id="IPR000343">
    <property type="entry name" value="4pyrrol_synth_GluRdtase"/>
</dbReference>
<comment type="similarity">
    <text evidence="2 9 14">Belongs to the glutamyl-tRNA reductase family.</text>
</comment>
<dbReference type="InterPro" id="IPR018214">
    <property type="entry name" value="GluRdtase_CS"/>
</dbReference>
<evidence type="ECO:0000256" key="8">
    <source>
        <dbReference type="ARBA" id="ARBA00068659"/>
    </source>
</evidence>
<feature type="domain" description="Glutamyl-tRNA reductase N-terminal" evidence="17">
    <location>
        <begin position="13"/>
        <end position="162"/>
    </location>
</feature>
<evidence type="ECO:0000256" key="12">
    <source>
        <dbReference type="PIRSR" id="PIRSR000445-3"/>
    </source>
</evidence>
<dbReference type="SUPFAM" id="SSF69742">
    <property type="entry name" value="Glutamyl tRNA-reductase catalytic, N-terminal domain"/>
    <property type="match status" value="1"/>
</dbReference>
<feature type="active site" description="Nucleophile" evidence="9 10">
    <location>
        <position position="56"/>
    </location>
</feature>